<evidence type="ECO:0000259" key="7">
    <source>
        <dbReference type="PROSITE" id="PS50112"/>
    </source>
</evidence>
<feature type="domain" description="PAS" evidence="7">
    <location>
        <begin position="1"/>
        <end position="49"/>
    </location>
</feature>
<dbReference type="InterPro" id="IPR004358">
    <property type="entry name" value="Sig_transdc_His_kin-like_C"/>
</dbReference>
<comment type="caution">
    <text evidence="9">The sequence shown here is derived from an EMBL/GenBank/DDBJ whole genome shotgun (WGS) entry which is preliminary data.</text>
</comment>
<dbReference type="PRINTS" id="PR00344">
    <property type="entry name" value="BCTRLSENSOR"/>
</dbReference>
<comment type="catalytic activity">
    <reaction evidence="1">
        <text>ATP + protein L-histidine = ADP + protein N-phospho-L-histidine.</text>
        <dbReference type="EC" id="2.7.13.3"/>
    </reaction>
</comment>
<dbReference type="PROSITE" id="PS50112">
    <property type="entry name" value="PAS"/>
    <property type="match status" value="4"/>
</dbReference>
<dbReference type="InterPro" id="IPR001610">
    <property type="entry name" value="PAC"/>
</dbReference>
<dbReference type="SMART" id="SM00091">
    <property type="entry name" value="PAS"/>
    <property type="match status" value="5"/>
</dbReference>
<dbReference type="EMBL" id="JBCEVZ010000096">
    <property type="protein sequence ID" value="MEL5996780.1"/>
    <property type="molecule type" value="Genomic_DNA"/>
</dbReference>
<organism evidence="9 10">
    <name type="scientific">Hymenobacter segetis</name>
    <dbReference type="NCBI Taxonomy" id="2025509"/>
    <lineage>
        <taxon>Bacteria</taxon>
        <taxon>Pseudomonadati</taxon>
        <taxon>Bacteroidota</taxon>
        <taxon>Cytophagia</taxon>
        <taxon>Cytophagales</taxon>
        <taxon>Hymenobacteraceae</taxon>
        <taxon>Hymenobacter</taxon>
    </lineage>
</organism>
<evidence type="ECO:0000256" key="2">
    <source>
        <dbReference type="ARBA" id="ARBA00012438"/>
    </source>
</evidence>
<feature type="domain" description="PAS" evidence="7">
    <location>
        <begin position="364"/>
        <end position="434"/>
    </location>
</feature>
<dbReference type="CDD" id="cd00130">
    <property type="entry name" value="PAS"/>
    <property type="match status" value="5"/>
</dbReference>
<dbReference type="Pfam" id="PF08448">
    <property type="entry name" value="PAS_4"/>
    <property type="match status" value="2"/>
</dbReference>
<feature type="domain" description="Histidine kinase" evidence="6">
    <location>
        <begin position="621"/>
        <end position="836"/>
    </location>
</feature>
<gene>
    <name evidence="9" type="ORF">AAFH49_21395</name>
</gene>
<evidence type="ECO:0000256" key="5">
    <source>
        <dbReference type="ARBA" id="ARBA00022777"/>
    </source>
</evidence>
<proteinExistence type="predicted"/>
<dbReference type="SUPFAM" id="SSF55874">
    <property type="entry name" value="ATPase domain of HSP90 chaperone/DNA topoisomerase II/histidine kinase"/>
    <property type="match status" value="1"/>
</dbReference>
<keyword evidence="5" id="KW-0418">Kinase</keyword>
<dbReference type="Gene3D" id="3.30.565.10">
    <property type="entry name" value="Histidine kinase-like ATPase, C-terminal domain"/>
    <property type="match status" value="1"/>
</dbReference>
<name>A0ABU9M1J3_9BACT</name>
<feature type="domain" description="PAS" evidence="7">
    <location>
        <begin position="116"/>
        <end position="171"/>
    </location>
</feature>
<dbReference type="InterPro" id="IPR013656">
    <property type="entry name" value="PAS_4"/>
</dbReference>
<dbReference type="SMART" id="SM00086">
    <property type="entry name" value="PAC"/>
    <property type="match status" value="4"/>
</dbReference>
<dbReference type="Proteomes" id="UP001479606">
    <property type="component" value="Unassembled WGS sequence"/>
</dbReference>
<dbReference type="PANTHER" id="PTHR43304">
    <property type="entry name" value="PHYTOCHROME-LIKE PROTEIN CPH1"/>
    <property type="match status" value="1"/>
</dbReference>
<dbReference type="InterPro" id="IPR005467">
    <property type="entry name" value="His_kinase_dom"/>
</dbReference>
<evidence type="ECO:0000256" key="4">
    <source>
        <dbReference type="ARBA" id="ARBA00022679"/>
    </source>
</evidence>
<dbReference type="PROSITE" id="PS50109">
    <property type="entry name" value="HIS_KIN"/>
    <property type="match status" value="1"/>
</dbReference>
<dbReference type="SMART" id="SM00387">
    <property type="entry name" value="HATPase_c"/>
    <property type="match status" value="1"/>
</dbReference>
<dbReference type="PANTHER" id="PTHR43304:SF1">
    <property type="entry name" value="PAC DOMAIN-CONTAINING PROTEIN"/>
    <property type="match status" value="1"/>
</dbReference>
<dbReference type="NCBIfam" id="TIGR00229">
    <property type="entry name" value="sensory_box"/>
    <property type="match status" value="5"/>
</dbReference>
<reference evidence="9 10" key="1">
    <citation type="journal article" date="2018" name="Arch. Microbiol.">
        <title>Hymenobacter segetis sp. nov., isolated from soil.</title>
        <authorList>
            <person name="Ten L.N."/>
            <person name="Lim S.J."/>
            <person name="Kim B.O."/>
            <person name="Kang I.K."/>
            <person name="Jung H.Y."/>
        </authorList>
    </citation>
    <scope>NUCLEOTIDE SEQUENCE [LARGE SCALE GENOMIC DNA]</scope>
    <source>
        <strain evidence="9 10">S7-3-11</strain>
    </source>
</reference>
<evidence type="ECO:0000259" key="6">
    <source>
        <dbReference type="PROSITE" id="PS50109"/>
    </source>
</evidence>
<dbReference type="InterPro" id="IPR013655">
    <property type="entry name" value="PAS_fold_3"/>
</dbReference>
<dbReference type="InterPro" id="IPR052162">
    <property type="entry name" value="Sensor_kinase/Photoreceptor"/>
</dbReference>
<keyword evidence="3" id="KW-0597">Phosphoprotein</keyword>
<dbReference type="Pfam" id="PF02518">
    <property type="entry name" value="HATPase_c"/>
    <property type="match status" value="1"/>
</dbReference>
<sequence>MVSSSPDMICALSPDGQFRQVSDACHRALGYDTNEMIGKHLSEIIHPDDVATALEKFLVAFGHADPVGFESRCLSKNGQEVHIAWSALRAATDELLICVGRDITQQRQAAQQAREQQLQHRAIIENGFDMVGIVDEQGVYTYVGGATQRILGYRPEEMVGRSGFDFFHPDDLAMGLACFALLATQDVVAIPDFRFRAASGEWRWLETSVSALVQDGNQSYIVNSRDITERKLSSLAQAESEQRFRALFDNDSALTVFLTPDGRILDANPALLTFLKKAKKDVINLPLAGLLPEEVRPLFEQAHLEAAGGAKVAFETRVQIEGEAEKTLKVTKTPLVVNGELISVHGTVRDITEMATAQRLIKHQAAQLNTLLESINDAFISLDKDWKLTYINSQAEQLLGISREGGLGINFWRFFSEEAGGVYYQHFQRAIDTGETVRFEAYFEREQLWLELKAYPFADGLSVLFTDITKRVEDEKQLKLLALVARGTDNGVVITDAQGRTEWVNEAFMKHTGYSWQELVGRTPGAVLQGPETDPTTVSFIRERMQQPAPFSATILNYKKSGKKLWFAMDITPIHNEAGEITQYVAIQQNITYRKEVEASQAAMTQDLYRHNRDLQQFTYVISHNLRAPLANALGLAKVLLKVDKNTDVFATTLTNLQHSMVQADDVLKDLNLVLSIRDKKDMLALEPLVMKDVCQQAVRDLEDALRACGGQVALDIEEQLITRGNRAYLYSIFYNLLSNSIKYRSEQRPLQVEIVCSTGAHGGATITFTDNGSGFDMFKAGSDVFQLYKRFHTNQQGRGIGLFLVKTHVEAMGGKIEVTSEVNFGTRFTIYLDKR</sequence>
<dbReference type="Gene3D" id="1.10.287.130">
    <property type="match status" value="1"/>
</dbReference>
<dbReference type="CDD" id="cd00082">
    <property type="entry name" value="HisKA"/>
    <property type="match status" value="1"/>
</dbReference>
<dbReference type="InterPro" id="IPR013767">
    <property type="entry name" value="PAS_fold"/>
</dbReference>
<dbReference type="InterPro" id="IPR000700">
    <property type="entry name" value="PAS-assoc_C"/>
</dbReference>
<dbReference type="InterPro" id="IPR036097">
    <property type="entry name" value="HisK_dim/P_sf"/>
</dbReference>
<dbReference type="Pfam" id="PF00989">
    <property type="entry name" value="PAS"/>
    <property type="match status" value="1"/>
</dbReference>
<dbReference type="SUPFAM" id="SSF55785">
    <property type="entry name" value="PYP-like sensor domain (PAS domain)"/>
    <property type="match status" value="5"/>
</dbReference>
<dbReference type="InterPro" id="IPR000014">
    <property type="entry name" value="PAS"/>
</dbReference>
<protein>
    <recommendedName>
        <fullName evidence="2">histidine kinase</fullName>
        <ecNumber evidence="2">2.7.13.3</ecNumber>
    </recommendedName>
</protein>
<dbReference type="Pfam" id="PF08447">
    <property type="entry name" value="PAS_3"/>
    <property type="match status" value="1"/>
</dbReference>
<feature type="domain" description="PAC" evidence="8">
    <location>
        <begin position="549"/>
        <end position="603"/>
    </location>
</feature>
<dbReference type="InterPro" id="IPR003661">
    <property type="entry name" value="HisK_dim/P_dom"/>
</dbReference>
<dbReference type="Pfam" id="PF13426">
    <property type="entry name" value="PAS_9"/>
    <property type="match status" value="1"/>
</dbReference>
<keyword evidence="4" id="KW-0808">Transferase</keyword>
<feature type="domain" description="PAS" evidence="7">
    <location>
        <begin position="477"/>
        <end position="548"/>
    </location>
</feature>
<dbReference type="InterPro" id="IPR035965">
    <property type="entry name" value="PAS-like_dom_sf"/>
</dbReference>
<evidence type="ECO:0000256" key="1">
    <source>
        <dbReference type="ARBA" id="ARBA00000085"/>
    </source>
</evidence>
<dbReference type="SUPFAM" id="SSF47384">
    <property type="entry name" value="Homodimeric domain of signal transducing histidine kinase"/>
    <property type="match status" value="1"/>
</dbReference>
<evidence type="ECO:0000259" key="8">
    <source>
        <dbReference type="PROSITE" id="PS50113"/>
    </source>
</evidence>
<dbReference type="PROSITE" id="PS50113">
    <property type="entry name" value="PAC"/>
    <property type="match status" value="1"/>
</dbReference>
<dbReference type="InterPro" id="IPR036890">
    <property type="entry name" value="HATPase_C_sf"/>
</dbReference>
<evidence type="ECO:0000313" key="9">
    <source>
        <dbReference type="EMBL" id="MEL5996780.1"/>
    </source>
</evidence>
<dbReference type="InterPro" id="IPR003594">
    <property type="entry name" value="HATPase_dom"/>
</dbReference>
<evidence type="ECO:0000313" key="10">
    <source>
        <dbReference type="Proteomes" id="UP001479606"/>
    </source>
</evidence>
<dbReference type="EC" id="2.7.13.3" evidence="2"/>
<accession>A0ABU9M1J3</accession>
<keyword evidence="10" id="KW-1185">Reference proteome</keyword>
<dbReference type="Gene3D" id="3.30.450.20">
    <property type="entry name" value="PAS domain"/>
    <property type="match status" value="5"/>
</dbReference>
<evidence type="ECO:0000256" key="3">
    <source>
        <dbReference type="ARBA" id="ARBA00022553"/>
    </source>
</evidence>